<keyword evidence="4 5" id="KW-0694">RNA-binding</keyword>
<dbReference type="STRING" id="445975.COLSTE_01660"/>
<dbReference type="EMBL" id="ABXJ01000087">
    <property type="protein sequence ID" value="EEA90171.1"/>
    <property type="molecule type" value="Genomic_DNA"/>
</dbReference>
<dbReference type="InterPro" id="IPR029063">
    <property type="entry name" value="SAM-dependent_MTases_sf"/>
</dbReference>
<dbReference type="PROSITE" id="PS51686">
    <property type="entry name" value="SAM_MT_RSMB_NOP"/>
    <property type="match status" value="1"/>
</dbReference>
<dbReference type="HOGENOM" id="CLU_005316_0_3_11"/>
<comment type="caution">
    <text evidence="5">Lacks conserved residue(s) required for the propagation of feature annotation.</text>
</comment>
<dbReference type="PANTHER" id="PTHR22807:SF30">
    <property type="entry name" value="28S RRNA (CYTOSINE(4447)-C(5))-METHYLTRANSFERASE-RELATED"/>
    <property type="match status" value="1"/>
</dbReference>
<dbReference type="InterPro" id="IPR035926">
    <property type="entry name" value="NusB-like_sf"/>
</dbReference>
<dbReference type="InterPro" id="IPR023267">
    <property type="entry name" value="RCMT"/>
</dbReference>
<evidence type="ECO:0000259" key="6">
    <source>
        <dbReference type="PROSITE" id="PS51686"/>
    </source>
</evidence>
<dbReference type="PRINTS" id="PR02008">
    <property type="entry name" value="RCMTFAMILY"/>
</dbReference>
<dbReference type="Pfam" id="PF01189">
    <property type="entry name" value="Methyltr_RsmB-F"/>
    <property type="match status" value="1"/>
</dbReference>
<evidence type="ECO:0000256" key="4">
    <source>
        <dbReference type="ARBA" id="ARBA00022884"/>
    </source>
</evidence>
<name>B6GC41_9ACTN</name>
<reference evidence="7 8" key="2">
    <citation type="submission" date="2008-10" db="EMBL/GenBank/DDBJ databases">
        <authorList>
            <person name="Fulton L."/>
            <person name="Clifton S."/>
            <person name="Fulton B."/>
            <person name="Xu J."/>
            <person name="Minx P."/>
            <person name="Pepin K.H."/>
            <person name="Johnson M."/>
            <person name="Thiruvilangam P."/>
            <person name="Bhonagiri V."/>
            <person name="Nash W.E."/>
            <person name="Mardis E.R."/>
            <person name="Wilson R.K."/>
        </authorList>
    </citation>
    <scope>NUCLEOTIDE SEQUENCE [LARGE SCALE GENOMIC DNA]</scope>
    <source>
        <strain evidence="7 8">DSM 13279</strain>
    </source>
</reference>
<dbReference type="GO" id="GO:0006355">
    <property type="term" value="P:regulation of DNA-templated transcription"/>
    <property type="evidence" value="ECO:0007669"/>
    <property type="project" value="InterPro"/>
</dbReference>
<gene>
    <name evidence="7" type="ORF">COLSTE_01660</name>
</gene>
<protein>
    <submittedName>
        <fullName evidence="7">NusB family protein</fullName>
    </submittedName>
</protein>
<feature type="domain" description="SAM-dependent MTase RsmB/NOP-type" evidence="6">
    <location>
        <begin position="168"/>
        <end position="489"/>
    </location>
</feature>
<comment type="similarity">
    <text evidence="5">Belongs to the class I-like SAM-binding methyltransferase superfamily. RsmB/NOP family.</text>
</comment>
<sequence>MRMIDAMSAAGDDCAAVRRISSMAGLTPARRATLDALMQAQESGRYVRDIFAHGDQLGRLSSRDAAFALRLALGVTATEGCLDDALNSHLAKPGKVSARVRCCLRISAYEALYLDTPADVVVSQGVELVRSCAKSASGLANAVLRRVCENRTQFLSAEDAVDEQRPIVSAARRSGLPVWLVRAITRAHPLESSRVLAAQTRPAPTAVHLNARLDGSKPSWLDQAQPALLGLAGAYRVAHVGAVAHAGAFDRADAVASDFSAQLIATAAVAAGSCLEIGAGRGTKTFVMQSQAIRAGLTRTHVALDLYEGKCAANARRIELAEYPRVKTAFGDARDLDAVLGALDREAARRMEFDTVLVDAPCSGTGTMRRHGEIPWRLARTDVTRDLPELQLALLSAAAARVAVGGQLLYATCSIMPEENEGVLERFARSEMGSAFRVEPLSQAPAFCLEPFRHAADVIRGHEDERGLFHTYPAPDEFDGHFCARMVRRSQASAV</sequence>
<dbReference type="InterPro" id="IPR006027">
    <property type="entry name" value="NusB_RsmB_TIM44"/>
</dbReference>
<dbReference type="InterPro" id="IPR049560">
    <property type="entry name" value="MeTrfase_RsmB-F_NOP2_cat"/>
</dbReference>
<feature type="binding site" evidence="5">
    <location>
        <position position="359"/>
    </location>
    <ligand>
        <name>S-adenosyl-L-methionine</name>
        <dbReference type="ChEBI" id="CHEBI:59789"/>
    </ligand>
</feature>
<feature type="binding site" evidence="5">
    <location>
        <position position="305"/>
    </location>
    <ligand>
        <name>S-adenosyl-L-methionine</name>
        <dbReference type="ChEBI" id="CHEBI:59789"/>
    </ligand>
</feature>
<evidence type="ECO:0000313" key="7">
    <source>
        <dbReference type="EMBL" id="EEA90171.1"/>
    </source>
</evidence>
<dbReference type="SUPFAM" id="SSF53335">
    <property type="entry name" value="S-adenosyl-L-methionine-dependent methyltransferases"/>
    <property type="match status" value="1"/>
</dbReference>
<accession>B6GC41</accession>
<comment type="caution">
    <text evidence="7">The sequence shown here is derived from an EMBL/GenBank/DDBJ whole genome shotgun (WGS) entry which is preliminary data.</text>
</comment>
<dbReference type="AlphaFoldDB" id="B6GC41"/>
<keyword evidence="8" id="KW-1185">Reference proteome</keyword>
<dbReference type="GO" id="GO:0008173">
    <property type="term" value="F:RNA methyltransferase activity"/>
    <property type="evidence" value="ECO:0007669"/>
    <property type="project" value="InterPro"/>
</dbReference>
<dbReference type="Pfam" id="PF01029">
    <property type="entry name" value="NusB"/>
    <property type="match status" value="1"/>
</dbReference>
<evidence type="ECO:0000256" key="1">
    <source>
        <dbReference type="ARBA" id="ARBA00022603"/>
    </source>
</evidence>
<feature type="binding site" evidence="5">
    <location>
        <position position="332"/>
    </location>
    <ligand>
        <name>S-adenosyl-L-methionine</name>
        <dbReference type="ChEBI" id="CHEBI:59789"/>
    </ligand>
</feature>
<feature type="active site" description="Nucleophile" evidence="5">
    <location>
        <position position="413"/>
    </location>
</feature>
<dbReference type="Gene3D" id="3.40.50.150">
    <property type="entry name" value="Vaccinia Virus protein VP39"/>
    <property type="match status" value="1"/>
</dbReference>
<organism evidence="7 8">
    <name type="scientific">Collinsella stercoris DSM 13279</name>
    <dbReference type="NCBI Taxonomy" id="445975"/>
    <lineage>
        <taxon>Bacteria</taxon>
        <taxon>Bacillati</taxon>
        <taxon>Actinomycetota</taxon>
        <taxon>Coriobacteriia</taxon>
        <taxon>Coriobacteriales</taxon>
        <taxon>Coriobacteriaceae</taxon>
        <taxon>Collinsella</taxon>
    </lineage>
</organism>
<keyword evidence="2 5" id="KW-0808">Transferase</keyword>
<reference evidence="7 8" key="1">
    <citation type="submission" date="2008-10" db="EMBL/GenBank/DDBJ databases">
        <title>Draft genome sequence of Collinsella stercoris (DSM 13279).</title>
        <authorList>
            <person name="Sudarsanam P."/>
            <person name="Ley R."/>
            <person name="Guruge J."/>
            <person name="Turnbaugh P.J."/>
            <person name="Mahowald M."/>
            <person name="Liep D."/>
            <person name="Gordon J."/>
        </authorList>
    </citation>
    <scope>NUCLEOTIDE SEQUENCE [LARGE SCALE GENOMIC DNA]</scope>
    <source>
        <strain evidence="7 8">DSM 13279</strain>
    </source>
</reference>
<dbReference type="eggNOG" id="COG0781">
    <property type="taxonomic scope" value="Bacteria"/>
</dbReference>
<keyword evidence="3 5" id="KW-0949">S-adenosyl-L-methionine</keyword>
<dbReference type="GO" id="GO:0001510">
    <property type="term" value="P:RNA methylation"/>
    <property type="evidence" value="ECO:0007669"/>
    <property type="project" value="InterPro"/>
</dbReference>
<dbReference type="Gene3D" id="1.10.940.10">
    <property type="entry name" value="NusB-like"/>
    <property type="match status" value="1"/>
</dbReference>
<evidence type="ECO:0000256" key="5">
    <source>
        <dbReference type="PROSITE-ProRule" id="PRU01023"/>
    </source>
</evidence>
<dbReference type="eggNOG" id="COG0144">
    <property type="taxonomic scope" value="Bacteria"/>
</dbReference>
<dbReference type="Proteomes" id="UP000003560">
    <property type="component" value="Unassembled WGS sequence"/>
</dbReference>
<dbReference type="SUPFAM" id="SSF48013">
    <property type="entry name" value="NusB-like"/>
    <property type="match status" value="1"/>
</dbReference>
<dbReference type="PANTHER" id="PTHR22807">
    <property type="entry name" value="NOP2 YEAST -RELATED NOL1/NOP2/FMU SUN DOMAIN-CONTAINING"/>
    <property type="match status" value="1"/>
</dbReference>
<evidence type="ECO:0000256" key="3">
    <source>
        <dbReference type="ARBA" id="ARBA00022691"/>
    </source>
</evidence>
<evidence type="ECO:0000256" key="2">
    <source>
        <dbReference type="ARBA" id="ARBA00022679"/>
    </source>
</evidence>
<dbReference type="GO" id="GO:0003723">
    <property type="term" value="F:RNA binding"/>
    <property type="evidence" value="ECO:0007669"/>
    <property type="project" value="UniProtKB-UniRule"/>
</dbReference>
<dbReference type="InterPro" id="IPR001678">
    <property type="entry name" value="MeTrfase_RsmB-F_NOP2_dom"/>
</dbReference>
<evidence type="ECO:0000313" key="8">
    <source>
        <dbReference type="Proteomes" id="UP000003560"/>
    </source>
</evidence>
<proteinExistence type="inferred from homology"/>
<keyword evidence="1 5" id="KW-0489">Methyltransferase</keyword>